<dbReference type="AlphaFoldDB" id="A0A512PCE5"/>
<protein>
    <submittedName>
        <fullName evidence="2">Oxidoreductase</fullName>
    </submittedName>
</protein>
<dbReference type="GO" id="GO:0004029">
    <property type="term" value="F:aldehyde dehydrogenase (NAD+) activity"/>
    <property type="evidence" value="ECO:0007669"/>
    <property type="project" value="TreeGrafter"/>
</dbReference>
<organism evidence="2 3">
    <name type="scientific">Cellulomonas soli</name>
    <dbReference type="NCBI Taxonomy" id="931535"/>
    <lineage>
        <taxon>Bacteria</taxon>
        <taxon>Bacillati</taxon>
        <taxon>Actinomycetota</taxon>
        <taxon>Actinomycetes</taxon>
        <taxon>Micrococcales</taxon>
        <taxon>Cellulomonadaceae</taxon>
        <taxon>Cellulomonas</taxon>
    </lineage>
</organism>
<dbReference type="Proteomes" id="UP000321798">
    <property type="component" value="Unassembled WGS sequence"/>
</dbReference>
<dbReference type="GO" id="GO:0005737">
    <property type="term" value="C:cytoplasm"/>
    <property type="evidence" value="ECO:0007669"/>
    <property type="project" value="TreeGrafter"/>
</dbReference>
<reference evidence="2 3" key="1">
    <citation type="submission" date="2019-07" db="EMBL/GenBank/DDBJ databases">
        <title>Whole genome shotgun sequence of Cellulomonas soli NBRC 109434.</title>
        <authorList>
            <person name="Hosoyama A."/>
            <person name="Uohara A."/>
            <person name="Ohji S."/>
            <person name="Ichikawa N."/>
        </authorList>
    </citation>
    <scope>NUCLEOTIDE SEQUENCE [LARGE SCALE GENOMIC DNA]</scope>
    <source>
        <strain evidence="2 3">NBRC 109434</strain>
    </source>
</reference>
<dbReference type="RefSeq" id="WP_146952633.1">
    <property type="nucleotide sequence ID" value="NZ_BAABBJ010000003.1"/>
</dbReference>
<sequence length="301" mass="30578">MRVFVTGASGWIGSAVVPELQAAGHQVVGLARSDAAAARLEAAGVEVRRGSLDDLDSLRAGAEDADGVIHLGFKHDFSDYAGAGRTERAVVEAFGEALAGSDRPLLLASGVAMLAPGRVATELDATTAVGPDAPRGGSEALALGLVDRGVRSVALRFAPTVHGEGDHGFLATLVGIARTTGRSGYLGDGSNRWPAVHRSDAARMVRLALGAAPAGSVVHGVGEEGVPTRVIAEAIGRGLDVPVGPVAAEDAAAHFGWIGAFFGVDAPTSSALTQERLGWTPTGPSLLDDLEAGHYFRTAVG</sequence>
<dbReference type="PANTHER" id="PTHR48079">
    <property type="entry name" value="PROTEIN YEEZ"/>
    <property type="match status" value="1"/>
</dbReference>
<name>A0A512PCE5_9CELL</name>
<dbReference type="Gene3D" id="3.40.50.720">
    <property type="entry name" value="NAD(P)-binding Rossmann-like Domain"/>
    <property type="match status" value="1"/>
</dbReference>
<keyword evidence="3" id="KW-1185">Reference proteome</keyword>
<comment type="caution">
    <text evidence="2">The sequence shown here is derived from an EMBL/GenBank/DDBJ whole genome shotgun (WGS) entry which is preliminary data.</text>
</comment>
<proteinExistence type="predicted"/>
<gene>
    <name evidence="2" type="ORF">CSO01_15920</name>
</gene>
<dbReference type="SUPFAM" id="SSF51735">
    <property type="entry name" value="NAD(P)-binding Rossmann-fold domains"/>
    <property type="match status" value="1"/>
</dbReference>
<evidence type="ECO:0000313" key="2">
    <source>
        <dbReference type="EMBL" id="GEP68877.1"/>
    </source>
</evidence>
<dbReference type="Pfam" id="PF01370">
    <property type="entry name" value="Epimerase"/>
    <property type="match status" value="1"/>
</dbReference>
<dbReference type="InterPro" id="IPR051783">
    <property type="entry name" value="NAD(P)-dependent_oxidoreduct"/>
</dbReference>
<dbReference type="CDD" id="cd05262">
    <property type="entry name" value="SDR_a7"/>
    <property type="match status" value="1"/>
</dbReference>
<feature type="domain" description="NAD-dependent epimerase/dehydratase" evidence="1">
    <location>
        <begin position="3"/>
        <end position="211"/>
    </location>
</feature>
<dbReference type="OrthoDB" id="9787292at2"/>
<dbReference type="InterPro" id="IPR001509">
    <property type="entry name" value="Epimerase_deHydtase"/>
</dbReference>
<dbReference type="EMBL" id="BKAL01000004">
    <property type="protein sequence ID" value="GEP68877.1"/>
    <property type="molecule type" value="Genomic_DNA"/>
</dbReference>
<accession>A0A512PCE5</accession>
<dbReference type="InterPro" id="IPR036291">
    <property type="entry name" value="NAD(P)-bd_dom_sf"/>
</dbReference>
<evidence type="ECO:0000259" key="1">
    <source>
        <dbReference type="Pfam" id="PF01370"/>
    </source>
</evidence>
<dbReference type="PANTHER" id="PTHR48079:SF6">
    <property type="entry name" value="NAD(P)-BINDING DOMAIN-CONTAINING PROTEIN-RELATED"/>
    <property type="match status" value="1"/>
</dbReference>
<evidence type="ECO:0000313" key="3">
    <source>
        <dbReference type="Proteomes" id="UP000321798"/>
    </source>
</evidence>